<dbReference type="EMBL" id="JARJCN010000049">
    <property type="protein sequence ID" value="KAJ7081601.1"/>
    <property type="molecule type" value="Genomic_DNA"/>
</dbReference>
<dbReference type="AlphaFoldDB" id="A0AAD6XQZ8"/>
<protein>
    <submittedName>
        <fullName evidence="3">Uncharacterized protein</fullName>
    </submittedName>
</protein>
<sequence>MQFTSSLLALVTLALSVSAVPVEKRGVDPKLVPQFGINRGTNPTGTGDCDGLNGVKIPCSCPPERGAFIAQLSRDVAAGHDVNNPGVPAPFPTDNSKASQIVRLQTSVTSLQNLFGPGKGCPAAATTFLGQIKALQQGGAAPRPAPAPARKPAPAPARKPAPAPARKPAPAPARKPAAPKGFNGALVPQFGVRSGVNPTGTGDCDGINGIKIPCSCPPSRESFIASVAANVAAGHDIFNPGVPAPFPTDNSKASQIVRLQTAVTSLQNLSGPGKGCPAAATTFLAQIKALQ</sequence>
<proteinExistence type="predicted"/>
<feature type="compositionally biased region" description="Pro residues" evidence="1">
    <location>
        <begin position="143"/>
        <end position="173"/>
    </location>
</feature>
<dbReference type="Proteomes" id="UP001222325">
    <property type="component" value="Unassembled WGS sequence"/>
</dbReference>
<evidence type="ECO:0000313" key="3">
    <source>
        <dbReference type="EMBL" id="KAJ7081601.1"/>
    </source>
</evidence>
<reference evidence="3" key="1">
    <citation type="submission" date="2023-03" db="EMBL/GenBank/DDBJ databases">
        <title>Massive genome expansion in bonnet fungi (Mycena s.s.) driven by repeated elements and novel gene families across ecological guilds.</title>
        <authorList>
            <consortium name="Lawrence Berkeley National Laboratory"/>
            <person name="Harder C.B."/>
            <person name="Miyauchi S."/>
            <person name="Viragh M."/>
            <person name="Kuo A."/>
            <person name="Thoen E."/>
            <person name="Andreopoulos B."/>
            <person name="Lu D."/>
            <person name="Skrede I."/>
            <person name="Drula E."/>
            <person name="Henrissat B."/>
            <person name="Morin E."/>
            <person name="Kohler A."/>
            <person name="Barry K."/>
            <person name="LaButti K."/>
            <person name="Morin E."/>
            <person name="Salamov A."/>
            <person name="Lipzen A."/>
            <person name="Mereny Z."/>
            <person name="Hegedus B."/>
            <person name="Baldrian P."/>
            <person name="Stursova M."/>
            <person name="Weitz H."/>
            <person name="Taylor A."/>
            <person name="Grigoriev I.V."/>
            <person name="Nagy L.G."/>
            <person name="Martin F."/>
            <person name="Kauserud H."/>
        </authorList>
    </citation>
    <scope>NUCLEOTIDE SEQUENCE</scope>
    <source>
        <strain evidence="3">CBHHK173m</strain>
    </source>
</reference>
<feature type="region of interest" description="Disordered" evidence="1">
    <location>
        <begin position="135"/>
        <end position="180"/>
    </location>
</feature>
<name>A0AAD6XQZ8_9AGAR</name>
<evidence type="ECO:0000256" key="1">
    <source>
        <dbReference type="SAM" id="MobiDB-lite"/>
    </source>
</evidence>
<organism evidence="3 4">
    <name type="scientific">Mycena belliarum</name>
    <dbReference type="NCBI Taxonomy" id="1033014"/>
    <lineage>
        <taxon>Eukaryota</taxon>
        <taxon>Fungi</taxon>
        <taxon>Dikarya</taxon>
        <taxon>Basidiomycota</taxon>
        <taxon>Agaricomycotina</taxon>
        <taxon>Agaricomycetes</taxon>
        <taxon>Agaricomycetidae</taxon>
        <taxon>Agaricales</taxon>
        <taxon>Marasmiineae</taxon>
        <taxon>Mycenaceae</taxon>
        <taxon>Mycena</taxon>
    </lineage>
</organism>
<comment type="caution">
    <text evidence="3">The sequence shown here is derived from an EMBL/GenBank/DDBJ whole genome shotgun (WGS) entry which is preliminary data.</text>
</comment>
<feature type="chain" id="PRO_5042207653" evidence="2">
    <location>
        <begin position="20"/>
        <end position="291"/>
    </location>
</feature>
<evidence type="ECO:0000256" key="2">
    <source>
        <dbReference type="SAM" id="SignalP"/>
    </source>
</evidence>
<feature type="signal peptide" evidence="2">
    <location>
        <begin position="1"/>
        <end position="19"/>
    </location>
</feature>
<gene>
    <name evidence="3" type="ORF">B0H15DRAFT_952958</name>
</gene>
<keyword evidence="4" id="KW-1185">Reference proteome</keyword>
<evidence type="ECO:0000313" key="4">
    <source>
        <dbReference type="Proteomes" id="UP001222325"/>
    </source>
</evidence>
<keyword evidence="2" id="KW-0732">Signal</keyword>
<accession>A0AAD6XQZ8</accession>